<accession>A0ACA9LKF4</accession>
<keyword evidence="2" id="KW-1185">Reference proteome</keyword>
<dbReference type="Proteomes" id="UP000789702">
    <property type="component" value="Unassembled WGS sequence"/>
</dbReference>
<organism evidence="1 2">
    <name type="scientific">Dentiscutata heterogama</name>
    <dbReference type="NCBI Taxonomy" id="1316150"/>
    <lineage>
        <taxon>Eukaryota</taxon>
        <taxon>Fungi</taxon>
        <taxon>Fungi incertae sedis</taxon>
        <taxon>Mucoromycota</taxon>
        <taxon>Glomeromycotina</taxon>
        <taxon>Glomeromycetes</taxon>
        <taxon>Diversisporales</taxon>
        <taxon>Gigasporaceae</taxon>
        <taxon>Dentiscutata</taxon>
    </lineage>
</organism>
<name>A0ACA9LKF4_9GLOM</name>
<feature type="non-terminal residue" evidence="1">
    <location>
        <position position="72"/>
    </location>
</feature>
<protein>
    <submittedName>
        <fullName evidence="1">4929_t:CDS:1</fullName>
    </submittedName>
</protein>
<comment type="caution">
    <text evidence="1">The sequence shown here is derived from an EMBL/GenBank/DDBJ whole genome shotgun (WGS) entry which is preliminary data.</text>
</comment>
<sequence>MATSSQIFGYVWLGFIILGTGIGILTGHLVSQSWYHCITNYDYCYPSDDISAGIIAGVVLIIIGGIWSLVSS</sequence>
<reference evidence="1" key="1">
    <citation type="submission" date="2021-06" db="EMBL/GenBank/DDBJ databases">
        <authorList>
            <person name="Kallberg Y."/>
            <person name="Tangrot J."/>
            <person name="Rosling A."/>
        </authorList>
    </citation>
    <scope>NUCLEOTIDE SEQUENCE</scope>
    <source>
        <strain evidence="1">IL203A</strain>
    </source>
</reference>
<proteinExistence type="predicted"/>
<evidence type="ECO:0000313" key="2">
    <source>
        <dbReference type="Proteomes" id="UP000789702"/>
    </source>
</evidence>
<evidence type="ECO:0000313" key="1">
    <source>
        <dbReference type="EMBL" id="CAG8530701.1"/>
    </source>
</evidence>
<gene>
    <name evidence="1" type="ORF">DHETER_LOCUS4352</name>
</gene>
<dbReference type="EMBL" id="CAJVPU010004280">
    <property type="protein sequence ID" value="CAG8530701.1"/>
    <property type="molecule type" value="Genomic_DNA"/>
</dbReference>